<dbReference type="OrthoDB" id="3197085at2"/>
<keyword evidence="6" id="KW-0255">Endonuclease</keyword>
<dbReference type="InterPro" id="IPR051212">
    <property type="entry name" value="Type-I_RE_S_subunit"/>
</dbReference>
<feature type="domain" description="Type I restriction modification DNA specificity" evidence="5">
    <location>
        <begin position="214"/>
        <end position="389"/>
    </location>
</feature>
<dbReference type="REBASE" id="289345">
    <property type="entry name" value="S.Ppr12967I"/>
</dbReference>
<dbReference type="Proteomes" id="UP000677180">
    <property type="component" value="Chromosome"/>
</dbReference>
<comment type="subunit">
    <text evidence="4">The methyltransferase is composed of M and S polypeptides.</text>
</comment>
<dbReference type="Gene3D" id="3.90.220.20">
    <property type="entry name" value="DNA methylase specificity domains"/>
    <property type="match status" value="2"/>
</dbReference>
<evidence type="ECO:0000313" key="8">
    <source>
        <dbReference type="Proteomes" id="UP000273044"/>
    </source>
</evidence>
<dbReference type="AlphaFoldDB" id="A0A3N4CYT9"/>
<dbReference type="OMA" id="ANNIQDY"/>
<dbReference type="Pfam" id="PF01420">
    <property type="entry name" value="Methylase_S"/>
    <property type="match status" value="2"/>
</dbReference>
<evidence type="ECO:0000256" key="3">
    <source>
        <dbReference type="ARBA" id="ARBA00023125"/>
    </source>
</evidence>
<proteinExistence type="inferred from homology"/>
<reference evidence="7 8" key="1">
    <citation type="submission" date="2018-12" db="EMBL/GenBank/DDBJ databases">
        <authorList>
            <consortium name="Pathogen Informatics"/>
        </authorList>
    </citation>
    <scope>NUCLEOTIDE SEQUENCE [LARGE SCALE GENOMIC DNA]</scope>
    <source>
        <strain evidence="7 8">NCTC12967</strain>
    </source>
</reference>
<dbReference type="GO" id="GO:0004519">
    <property type="term" value="F:endonuclease activity"/>
    <property type="evidence" value="ECO:0007669"/>
    <property type="project" value="UniProtKB-KW"/>
</dbReference>
<evidence type="ECO:0000313" key="6">
    <source>
        <dbReference type="EMBL" id="QUC11407.1"/>
    </source>
</evidence>
<organism evidence="7 8">
    <name type="scientific">Arachnia propionica</name>
    <dbReference type="NCBI Taxonomy" id="1750"/>
    <lineage>
        <taxon>Bacteria</taxon>
        <taxon>Bacillati</taxon>
        <taxon>Actinomycetota</taxon>
        <taxon>Actinomycetes</taxon>
        <taxon>Propionibacteriales</taxon>
        <taxon>Propionibacteriaceae</taxon>
        <taxon>Arachnia</taxon>
    </lineage>
</organism>
<evidence type="ECO:0000313" key="7">
    <source>
        <dbReference type="EMBL" id="VEH71484.1"/>
    </source>
</evidence>
<dbReference type="InterPro" id="IPR044946">
    <property type="entry name" value="Restrct_endonuc_typeI_TRD_sf"/>
</dbReference>
<dbReference type="EMBL" id="LR134406">
    <property type="protein sequence ID" value="VEH71484.1"/>
    <property type="molecule type" value="Genomic_DNA"/>
</dbReference>
<dbReference type="SUPFAM" id="SSF116734">
    <property type="entry name" value="DNA methylase specificity domain"/>
    <property type="match status" value="2"/>
</dbReference>
<keyword evidence="8" id="KW-1185">Reference proteome</keyword>
<keyword evidence="6" id="KW-0378">Hydrolase</keyword>
<dbReference type="EMBL" id="CP072385">
    <property type="protein sequence ID" value="QUC11407.1"/>
    <property type="molecule type" value="Genomic_DNA"/>
</dbReference>
<dbReference type="PANTHER" id="PTHR43140:SF1">
    <property type="entry name" value="TYPE I RESTRICTION ENZYME ECOKI SPECIFICITY SUBUNIT"/>
    <property type="match status" value="1"/>
</dbReference>
<evidence type="ECO:0000259" key="5">
    <source>
        <dbReference type="Pfam" id="PF01420"/>
    </source>
</evidence>
<dbReference type="CDD" id="cd17268">
    <property type="entry name" value="RMtype1_S_Ara36733I_TRD1-CR1_like"/>
    <property type="match status" value="2"/>
</dbReference>
<dbReference type="REBASE" id="468381">
    <property type="entry name" value="S.ApoF0714I"/>
</dbReference>
<name>A0A3N4CYT9_9ACTN</name>
<protein>
    <submittedName>
        <fullName evidence="6">Restriction endonuclease subunit S</fullName>
    </submittedName>
    <submittedName>
        <fullName evidence="7">Type I restriction enzyme specificity protein MPN_089</fullName>
    </submittedName>
</protein>
<keyword evidence="6" id="KW-0540">Nuclease</keyword>
<dbReference type="PANTHER" id="PTHR43140">
    <property type="entry name" value="TYPE-1 RESTRICTION ENZYME ECOKI SPECIFICITY PROTEIN"/>
    <property type="match status" value="1"/>
</dbReference>
<dbReference type="GO" id="GO:0009307">
    <property type="term" value="P:DNA restriction-modification system"/>
    <property type="evidence" value="ECO:0007669"/>
    <property type="project" value="UniProtKB-KW"/>
</dbReference>
<evidence type="ECO:0000256" key="1">
    <source>
        <dbReference type="ARBA" id="ARBA00010923"/>
    </source>
</evidence>
<accession>A0A3N4CYT9</accession>
<reference evidence="6" key="2">
    <citation type="submission" date="2021-03" db="EMBL/GenBank/DDBJ databases">
        <title>Human Oral Microbial Genomes.</title>
        <authorList>
            <person name="Johnston C.D."/>
            <person name="Chen T."/>
            <person name="Dewhirst F.E."/>
        </authorList>
    </citation>
    <scope>NUCLEOTIDE SEQUENCE</scope>
    <source>
        <strain evidence="6">F0714</strain>
    </source>
</reference>
<dbReference type="Proteomes" id="UP000273044">
    <property type="component" value="Chromosome"/>
</dbReference>
<feature type="domain" description="Type I restriction modification DNA specificity" evidence="5">
    <location>
        <begin position="16"/>
        <end position="189"/>
    </location>
</feature>
<keyword evidence="2" id="KW-0680">Restriction system</keyword>
<dbReference type="RefSeq" id="WP_014847822.1">
    <property type="nucleotide sequence ID" value="NZ_CP040007.1"/>
</dbReference>
<dbReference type="GO" id="GO:0003677">
    <property type="term" value="F:DNA binding"/>
    <property type="evidence" value="ECO:0007669"/>
    <property type="project" value="UniProtKB-KW"/>
</dbReference>
<dbReference type="REBASE" id="316787">
    <property type="entry name" value="S.Ppr700I"/>
</dbReference>
<evidence type="ECO:0000256" key="2">
    <source>
        <dbReference type="ARBA" id="ARBA00022747"/>
    </source>
</evidence>
<dbReference type="GeneID" id="64408221"/>
<comment type="similarity">
    <text evidence="1">Belongs to the type-I restriction system S methylase family.</text>
</comment>
<dbReference type="InterPro" id="IPR000055">
    <property type="entry name" value="Restrct_endonuc_typeI_TRD"/>
</dbReference>
<gene>
    <name evidence="6" type="ORF">J5A53_01500</name>
    <name evidence="7" type="ORF">NCTC12967_02806</name>
</gene>
<evidence type="ECO:0000256" key="4">
    <source>
        <dbReference type="ARBA" id="ARBA00038652"/>
    </source>
</evidence>
<keyword evidence="3" id="KW-0238">DNA-binding</keyword>
<sequence length="409" mass="46216">MSQIDKLIAALCSNGIEFKTLGNIARFVRGNGMPKSDLTEDGVGAIHYGQIYTRYGAWARATISFVSETTATKLAKVDPGDIVITNTSENIEDVGKAVAWLGDEQIVTGGHATVIKHAQDPKYLSYWFQSRAFFDQKRALATGTKVIDVSARQLEKVRIPVPPLEVQREIVRVLDKFTQLEAELEAELEARRRQYEYYLDRLVSFRGENEVPWVAIGDLGLIFRGKRFTKSDYVDSDGIGVIHYGEIYTRYGTTANQAVSQVRPDLGPALRYAYKGDVILTDVGETVEDVGKAVAWLGEEPVAVHDHCYVIRSELDASYLAYTMRGNDFRKAKEQAIARTKVKTLLLDGLKRIKVPIPPLEEQRRIVLILDKFDSLVNDLSIGLPAELEARRKQYEYYRDRLLTFEEKR</sequence>